<sequence length="148" mass="16394">MINSNDCNRAENKTDMRGHLGDLGADLISLSELQIELLTVDTRDAVRESFYPMILLFLGGGLVMGACPVLLTGISWWLSTVSDLSLAASFFTVALCGLLIATALFFFAWKGLGKSLGLLKRSRTELKSNIQWIKKILSEKHHYRSSRS</sequence>
<feature type="transmembrane region" description="Helical" evidence="1">
    <location>
        <begin position="53"/>
        <end position="78"/>
    </location>
</feature>
<dbReference type="AlphaFoldDB" id="A0A518I9J9"/>
<dbReference type="Pfam" id="PF07332">
    <property type="entry name" value="Phage_holin_3_6"/>
    <property type="match status" value="1"/>
</dbReference>
<name>A0A518I9J9_9PLAN</name>
<gene>
    <name evidence="2" type="ORF">Enr17x_17910</name>
</gene>
<proteinExistence type="predicted"/>
<dbReference type="EMBL" id="CP037452">
    <property type="protein sequence ID" value="QDV49770.1"/>
    <property type="molecule type" value="Genomic_DNA"/>
</dbReference>
<evidence type="ECO:0000313" key="2">
    <source>
        <dbReference type="EMBL" id="QDV49770.1"/>
    </source>
</evidence>
<evidence type="ECO:0000313" key="3">
    <source>
        <dbReference type="Proteomes" id="UP000318313"/>
    </source>
</evidence>
<reference evidence="2 3" key="1">
    <citation type="submission" date="2019-03" db="EMBL/GenBank/DDBJ databases">
        <title>Deep-cultivation of Planctomycetes and their phenomic and genomic characterization uncovers novel biology.</title>
        <authorList>
            <person name="Wiegand S."/>
            <person name="Jogler M."/>
            <person name="Boedeker C."/>
            <person name="Pinto D."/>
            <person name="Vollmers J."/>
            <person name="Rivas-Marin E."/>
            <person name="Kohn T."/>
            <person name="Peeters S.H."/>
            <person name="Heuer A."/>
            <person name="Rast P."/>
            <person name="Oberbeckmann S."/>
            <person name="Bunk B."/>
            <person name="Jeske O."/>
            <person name="Meyerdierks A."/>
            <person name="Storesund J.E."/>
            <person name="Kallscheuer N."/>
            <person name="Luecker S."/>
            <person name="Lage O.M."/>
            <person name="Pohl T."/>
            <person name="Merkel B.J."/>
            <person name="Hornburger P."/>
            <person name="Mueller R.-W."/>
            <person name="Bruemmer F."/>
            <person name="Labrenz M."/>
            <person name="Spormann A.M."/>
            <person name="Op den Camp H."/>
            <person name="Overmann J."/>
            <person name="Amann R."/>
            <person name="Jetten M.S.M."/>
            <person name="Mascher T."/>
            <person name="Medema M.H."/>
            <person name="Devos D.P."/>
            <person name="Kaster A.-K."/>
            <person name="Ovreas L."/>
            <person name="Rohde M."/>
            <person name="Galperin M.Y."/>
            <person name="Jogler C."/>
        </authorList>
    </citation>
    <scope>NUCLEOTIDE SEQUENCE [LARGE SCALE GENOMIC DNA]</scope>
    <source>
        <strain evidence="2 3">Enr17</strain>
    </source>
</reference>
<accession>A0A518I9J9</accession>
<protein>
    <submittedName>
        <fullName evidence="2">Uncharacterized protein</fullName>
    </submittedName>
</protein>
<dbReference type="InterPro" id="IPR009937">
    <property type="entry name" value="Phage_holin_3_6"/>
</dbReference>
<keyword evidence="1" id="KW-1133">Transmembrane helix</keyword>
<keyword evidence="3" id="KW-1185">Reference proteome</keyword>
<feature type="transmembrane region" description="Helical" evidence="1">
    <location>
        <begin position="84"/>
        <end position="109"/>
    </location>
</feature>
<keyword evidence="1" id="KW-0812">Transmembrane</keyword>
<keyword evidence="1" id="KW-0472">Membrane</keyword>
<organism evidence="2 3">
    <name type="scientific">Gimesia fumaroli</name>
    <dbReference type="NCBI Taxonomy" id="2527976"/>
    <lineage>
        <taxon>Bacteria</taxon>
        <taxon>Pseudomonadati</taxon>
        <taxon>Planctomycetota</taxon>
        <taxon>Planctomycetia</taxon>
        <taxon>Planctomycetales</taxon>
        <taxon>Planctomycetaceae</taxon>
        <taxon>Gimesia</taxon>
    </lineage>
</organism>
<dbReference type="KEGG" id="gfm:Enr17x_17910"/>
<dbReference type="Proteomes" id="UP000318313">
    <property type="component" value="Chromosome"/>
</dbReference>
<evidence type="ECO:0000256" key="1">
    <source>
        <dbReference type="SAM" id="Phobius"/>
    </source>
</evidence>